<dbReference type="InterPro" id="IPR046947">
    <property type="entry name" value="LytR-like"/>
</dbReference>
<dbReference type="Gene3D" id="2.40.50.1020">
    <property type="entry name" value="LytTr DNA-binding domain"/>
    <property type="match status" value="1"/>
</dbReference>
<dbReference type="Proteomes" id="UP001595789">
    <property type="component" value="Unassembled WGS sequence"/>
</dbReference>
<dbReference type="PROSITE" id="PS50930">
    <property type="entry name" value="HTH_LYTTR"/>
    <property type="match status" value="1"/>
</dbReference>
<proteinExistence type="predicted"/>
<organism evidence="4 5">
    <name type="scientific">Pedobacter lithocola</name>
    <dbReference type="NCBI Taxonomy" id="1908239"/>
    <lineage>
        <taxon>Bacteria</taxon>
        <taxon>Pseudomonadati</taxon>
        <taxon>Bacteroidota</taxon>
        <taxon>Sphingobacteriia</taxon>
        <taxon>Sphingobacteriales</taxon>
        <taxon>Sphingobacteriaceae</taxon>
        <taxon>Pedobacter</taxon>
    </lineage>
</organism>
<dbReference type="EMBL" id="JBHSBW010000013">
    <property type="protein sequence ID" value="MFC4213023.1"/>
    <property type="molecule type" value="Genomic_DNA"/>
</dbReference>
<evidence type="ECO:0000313" key="5">
    <source>
        <dbReference type="Proteomes" id="UP001595789"/>
    </source>
</evidence>
<evidence type="ECO:0000256" key="1">
    <source>
        <dbReference type="PROSITE-ProRule" id="PRU00169"/>
    </source>
</evidence>
<protein>
    <submittedName>
        <fullName evidence="4">LytR/AlgR family response regulator transcription factor</fullName>
    </submittedName>
</protein>
<keyword evidence="5" id="KW-1185">Reference proteome</keyword>
<dbReference type="SMART" id="SM00850">
    <property type="entry name" value="LytTR"/>
    <property type="match status" value="1"/>
</dbReference>
<evidence type="ECO:0000313" key="4">
    <source>
        <dbReference type="EMBL" id="MFC4213023.1"/>
    </source>
</evidence>
<evidence type="ECO:0000259" key="3">
    <source>
        <dbReference type="PROSITE" id="PS50930"/>
    </source>
</evidence>
<dbReference type="InterPro" id="IPR001789">
    <property type="entry name" value="Sig_transdc_resp-reg_receiver"/>
</dbReference>
<dbReference type="SMART" id="SM00448">
    <property type="entry name" value="REC"/>
    <property type="match status" value="1"/>
</dbReference>
<dbReference type="PANTHER" id="PTHR37299:SF1">
    <property type="entry name" value="STAGE 0 SPORULATION PROTEIN A HOMOLOG"/>
    <property type="match status" value="1"/>
</dbReference>
<feature type="modified residue" description="4-aspartylphosphate" evidence="1">
    <location>
        <position position="56"/>
    </location>
</feature>
<dbReference type="InterPro" id="IPR011006">
    <property type="entry name" value="CheY-like_superfamily"/>
</dbReference>
<dbReference type="SUPFAM" id="SSF52172">
    <property type="entry name" value="CheY-like"/>
    <property type="match status" value="1"/>
</dbReference>
<feature type="domain" description="Response regulatory" evidence="2">
    <location>
        <begin position="5"/>
        <end position="116"/>
    </location>
</feature>
<dbReference type="Gene3D" id="3.40.50.2300">
    <property type="match status" value="1"/>
</dbReference>
<evidence type="ECO:0000259" key="2">
    <source>
        <dbReference type="PROSITE" id="PS50110"/>
    </source>
</evidence>
<name>A0ABV8PCW7_9SPHI</name>
<reference evidence="5" key="1">
    <citation type="journal article" date="2019" name="Int. J. Syst. Evol. Microbiol.">
        <title>The Global Catalogue of Microorganisms (GCM) 10K type strain sequencing project: providing services to taxonomists for standard genome sequencing and annotation.</title>
        <authorList>
            <consortium name="The Broad Institute Genomics Platform"/>
            <consortium name="The Broad Institute Genome Sequencing Center for Infectious Disease"/>
            <person name="Wu L."/>
            <person name="Ma J."/>
        </authorList>
    </citation>
    <scope>NUCLEOTIDE SEQUENCE [LARGE SCALE GENOMIC DNA]</scope>
    <source>
        <strain evidence="5">CCM 8691</strain>
    </source>
</reference>
<accession>A0ABV8PCW7</accession>
<dbReference type="PANTHER" id="PTHR37299">
    <property type="entry name" value="TRANSCRIPTIONAL REGULATOR-RELATED"/>
    <property type="match status" value="1"/>
</dbReference>
<keyword evidence="1" id="KW-0597">Phosphoprotein</keyword>
<dbReference type="InterPro" id="IPR007492">
    <property type="entry name" value="LytTR_DNA-bd_dom"/>
</dbReference>
<comment type="caution">
    <text evidence="4">The sequence shown here is derived from an EMBL/GenBank/DDBJ whole genome shotgun (WGS) entry which is preliminary data.</text>
</comment>
<gene>
    <name evidence="4" type="ORF">ACFOWA_17640</name>
</gene>
<dbReference type="Pfam" id="PF04397">
    <property type="entry name" value="LytTR"/>
    <property type="match status" value="1"/>
</dbReference>
<dbReference type="Pfam" id="PF00072">
    <property type="entry name" value="Response_reg"/>
    <property type="match status" value="1"/>
</dbReference>
<feature type="domain" description="HTH LytTR-type" evidence="3">
    <location>
        <begin position="136"/>
        <end position="235"/>
    </location>
</feature>
<sequence>MKELQAIAIDDEPIALEVVKNLLEEMPFIKLTACFTKAIEAIGYLSENDIQLIFLDIKMPGLSGIEFIKSLPKPPMVIFTTAYSDHAVQSFELDAVDYLLKPFSFPRLLKACNKAFDLHQLKGNNMELTSKSLPSIFIKSGFEQIKIDLTDLRYGESLGNYMKLHLDGQPSITSRLTISEAEGLLPVNSFIRVHRSFIVARDKITKVDKRSVWLNETEIPIGPSYISEIENLLKSPSYKNITIK</sequence>
<dbReference type="PROSITE" id="PS50110">
    <property type="entry name" value="RESPONSE_REGULATORY"/>
    <property type="match status" value="1"/>
</dbReference>
<dbReference type="RefSeq" id="WP_378987671.1">
    <property type="nucleotide sequence ID" value="NZ_JBHSBW010000013.1"/>
</dbReference>